<accession>A0AAV6UV95</accession>
<keyword evidence="5" id="KW-0812">Transmembrane</keyword>
<dbReference type="PROSITE" id="PS50059">
    <property type="entry name" value="FKBP_PPIASE"/>
    <property type="match status" value="1"/>
</dbReference>
<keyword evidence="5" id="KW-1133">Transmembrane helix</keyword>
<dbReference type="Proteomes" id="UP000827092">
    <property type="component" value="Unassembled WGS sequence"/>
</dbReference>
<evidence type="ECO:0000259" key="6">
    <source>
        <dbReference type="PROSITE" id="PS50059"/>
    </source>
</evidence>
<feature type="domain" description="PPIase FKBP-type" evidence="6">
    <location>
        <begin position="119"/>
        <end position="202"/>
    </location>
</feature>
<keyword evidence="8" id="KW-1185">Reference proteome</keyword>
<name>A0AAV6UV95_9ARAC</name>
<sequence>MAAAEIINDFEKAQDREIELQYHAEPVESLSNKGQESDIEIAKPVEMSLESETIPNSRCNKDSINKDIPPNAVINETLFNGEVGSKSNEDEWLDIMGSGNFKKKVLKPGLGHETRPSRGDMVTVNYKIYLNDSLIEEKENLKFIVGDLDVIQGIDLVVCLMEKQEKAKVLIPSKLAFGKLGRPPSVPADANIECDVELKDVEDPNYDLTVTERLKFGNEKRLRGNYFYERGEYLESIHCYERAIEYLDGVRDCSNSSKEESQEIVNIRIKVYNNMAASHLKLSAYDSALSSVELVLKVQPQNVKALFRKAKILGEKGSTDEALSCIKIAARLEPNTKVIQTELTKLINKKKKEEQSQKAMYQRMFPKSEPKKSSAKVYKWSMLAGGGVLALAVGIAAYRHIHTRFFNLFY</sequence>
<dbReference type="SMART" id="SM00028">
    <property type="entry name" value="TPR"/>
    <property type="match status" value="3"/>
</dbReference>
<dbReference type="InterPro" id="IPR046357">
    <property type="entry name" value="PPIase_dom_sf"/>
</dbReference>
<reference evidence="7 8" key="1">
    <citation type="journal article" date="2022" name="Nat. Ecol. Evol.">
        <title>A masculinizing supergene underlies an exaggerated male reproductive morph in a spider.</title>
        <authorList>
            <person name="Hendrickx F."/>
            <person name="De Corte Z."/>
            <person name="Sonet G."/>
            <person name="Van Belleghem S.M."/>
            <person name="Kostlbacher S."/>
            <person name="Vangestel C."/>
        </authorList>
    </citation>
    <scope>NUCLEOTIDE SEQUENCE [LARGE SCALE GENOMIC DNA]</scope>
    <source>
        <strain evidence="7">W744_W776</strain>
    </source>
</reference>
<dbReference type="GO" id="GO:0043066">
    <property type="term" value="P:negative regulation of apoptotic process"/>
    <property type="evidence" value="ECO:0007669"/>
    <property type="project" value="TreeGrafter"/>
</dbReference>
<dbReference type="PANTHER" id="PTHR46512">
    <property type="entry name" value="PEPTIDYLPROLYL ISOMERASE"/>
    <property type="match status" value="1"/>
</dbReference>
<dbReference type="EMBL" id="JAFNEN010000251">
    <property type="protein sequence ID" value="KAG8188044.1"/>
    <property type="molecule type" value="Genomic_DNA"/>
</dbReference>
<dbReference type="GO" id="GO:0044183">
    <property type="term" value="F:protein folding chaperone"/>
    <property type="evidence" value="ECO:0007669"/>
    <property type="project" value="TreeGrafter"/>
</dbReference>
<dbReference type="InterPro" id="IPR011990">
    <property type="entry name" value="TPR-like_helical_dom_sf"/>
</dbReference>
<evidence type="ECO:0000313" key="7">
    <source>
        <dbReference type="EMBL" id="KAG8188044.1"/>
    </source>
</evidence>
<dbReference type="InterPro" id="IPR001179">
    <property type="entry name" value="PPIase_FKBP_dom"/>
</dbReference>
<dbReference type="PANTHER" id="PTHR46512:SF1">
    <property type="entry name" value="PEPTIDYLPROLYL ISOMERASE"/>
    <property type="match status" value="1"/>
</dbReference>
<dbReference type="GO" id="GO:0005829">
    <property type="term" value="C:cytosol"/>
    <property type="evidence" value="ECO:0007669"/>
    <property type="project" value="TreeGrafter"/>
</dbReference>
<dbReference type="AlphaFoldDB" id="A0AAV6UV95"/>
<keyword evidence="5" id="KW-0472">Membrane</keyword>
<evidence type="ECO:0000256" key="4">
    <source>
        <dbReference type="PROSITE-ProRule" id="PRU00339"/>
    </source>
</evidence>
<dbReference type="Gene3D" id="1.25.40.10">
    <property type="entry name" value="Tetratricopeptide repeat domain"/>
    <property type="match status" value="1"/>
</dbReference>
<evidence type="ECO:0000313" key="8">
    <source>
        <dbReference type="Proteomes" id="UP000827092"/>
    </source>
</evidence>
<comment type="caution">
    <text evidence="7">The sequence shown here is derived from an EMBL/GenBank/DDBJ whole genome shotgun (WGS) entry which is preliminary data.</text>
</comment>
<keyword evidence="3" id="KW-0697">Rotamase</keyword>
<feature type="transmembrane region" description="Helical" evidence="5">
    <location>
        <begin position="377"/>
        <end position="398"/>
    </location>
</feature>
<protein>
    <recommendedName>
        <fullName evidence="3">peptidylprolyl isomerase</fullName>
        <ecNumber evidence="3">5.2.1.8</ecNumber>
    </recommendedName>
</protein>
<dbReference type="EC" id="5.2.1.8" evidence="3"/>
<dbReference type="GO" id="GO:0003755">
    <property type="term" value="F:peptidyl-prolyl cis-trans isomerase activity"/>
    <property type="evidence" value="ECO:0007669"/>
    <property type="project" value="UniProtKB-KW"/>
</dbReference>
<dbReference type="SUPFAM" id="SSF48452">
    <property type="entry name" value="TPR-like"/>
    <property type="match status" value="1"/>
</dbReference>
<dbReference type="InterPro" id="IPR050754">
    <property type="entry name" value="FKBP4/5/8-like"/>
</dbReference>
<dbReference type="Pfam" id="PF00254">
    <property type="entry name" value="FKBP_C"/>
    <property type="match status" value="1"/>
</dbReference>
<feature type="repeat" description="TPR" evidence="4">
    <location>
        <begin position="269"/>
        <end position="302"/>
    </location>
</feature>
<evidence type="ECO:0000256" key="5">
    <source>
        <dbReference type="SAM" id="Phobius"/>
    </source>
</evidence>
<dbReference type="InterPro" id="IPR019734">
    <property type="entry name" value="TPR_rpt"/>
</dbReference>
<comment type="catalytic activity">
    <reaction evidence="3">
        <text>[protein]-peptidylproline (omega=180) = [protein]-peptidylproline (omega=0)</text>
        <dbReference type="Rhea" id="RHEA:16237"/>
        <dbReference type="Rhea" id="RHEA-COMP:10747"/>
        <dbReference type="Rhea" id="RHEA-COMP:10748"/>
        <dbReference type="ChEBI" id="CHEBI:83833"/>
        <dbReference type="ChEBI" id="CHEBI:83834"/>
        <dbReference type="EC" id="5.2.1.8"/>
    </reaction>
</comment>
<keyword evidence="2 4" id="KW-0802">TPR repeat</keyword>
<dbReference type="SUPFAM" id="SSF54534">
    <property type="entry name" value="FKBP-like"/>
    <property type="match status" value="1"/>
</dbReference>
<dbReference type="GO" id="GO:0012505">
    <property type="term" value="C:endomembrane system"/>
    <property type="evidence" value="ECO:0007669"/>
    <property type="project" value="TreeGrafter"/>
</dbReference>
<dbReference type="GO" id="GO:0016020">
    <property type="term" value="C:membrane"/>
    <property type="evidence" value="ECO:0007669"/>
    <property type="project" value="TreeGrafter"/>
</dbReference>
<dbReference type="GO" id="GO:0005740">
    <property type="term" value="C:mitochondrial envelope"/>
    <property type="evidence" value="ECO:0007669"/>
    <property type="project" value="TreeGrafter"/>
</dbReference>
<evidence type="ECO:0000256" key="1">
    <source>
        <dbReference type="ARBA" id="ARBA00022737"/>
    </source>
</evidence>
<dbReference type="PROSITE" id="PS50005">
    <property type="entry name" value="TPR"/>
    <property type="match status" value="1"/>
</dbReference>
<gene>
    <name evidence="7" type="ORF">JTE90_009918</name>
</gene>
<proteinExistence type="predicted"/>
<organism evidence="7 8">
    <name type="scientific">Oedothorax gibbosus</name>
    <dbReference type="NCBI Taxonomy" id="931172"/>
    <lineage>
        <taxon>Eukaryota</taxon>
        <taxon>Metazoa</taxon>
        <taxon>Ecdysozoa</taxon>
        <taxon>Arthropoda</taxon>
        <taxon>Chelicerata</taxon>
        <taxon>Arachnida</taxon>
        <taxon>Araneae</taxon>
        <taxon>Araneomorphae</taxon>
        <taxon>Entelegynae</taxon>
        <taxon>Araneoidea</taxon>
        <taxon>Linyphiidae</taxon>
        <taxon>Erigoninae</taxon>
        <taxon>Oedothorax</taxon>
    </lineage>
</organism>
<evidence type="ECO:0000256" key="2">
    <source>
        <dbReference type="ARBA" id="ARBA00022803"/>
    </source>
</evidence>
<keyword evidence="3" id="KW-0413">Isomerase</keyword>
<evidence type="ECO:0000256" key="3">
    <source>
        <dbReference type="PROSITE-ProRule" id="PRU00277"/>
    </source>
</evidence>
<dbReference type="Gene3D" id="3.10.50.40">
    <property type="match status" value="1"/>
</dbReference>
<keyword evidence="1" id="KW-0677">Repeat</keyword>